<dbReference type="RefSeq" id="WP_340348434.1">
    <property type="nucleotide sequence ID" value="NZ_JBBKZT010000043.1"/>
</dbReference>
<feature type="domain" description="AB hydrolase-1" evidence="2">
    <location>
        <begin position="2"/>
        <end position="237"/>
    </location>
</feature>
<dbReference type="InterPro" id="IPR000073">
    <property type="entry name" value="AB_hydrolase_1"/>
</dbReference>
<reference evidence="3 4" key="1">
    <citation type="submission" date="2024-03" db="EMBL/GenBank/DDBJ databases">
        <title>Novel species of the genus Variovorax.</title>
        <authorList>
            <person name="Liu Q."/>
            <person name="Xin Y.-H."/>
        </authorList>
    </citation>
    <scope>NUCLEOTIDE SEQUENCE [LARGE SCALE GENOMIC DNA]</scope>
    <source>
        <strain evidence="3 4">KACC 18900</strain>
    </source>
</reference>
<sequence length="288" mass="31320">MLLHGNAVTLDDFNASGLIDRLAKDHRVIAFDRPGFGHSTRSRSKLWTPAAQANLIRAALAKLDVDRPTIVGHSMGTMVAVALALEYPDDVRSLVLLGGYYYPSARLDALMTTPVAVPVLGDVLRYTVTALASRAMMNGAVKAMFAPNRVPANFFRTLSREMMLRPVQLRANSEDAVFMVPAALANSRRHGELRMPVTIIAGADDKVVDPLQSRRLHDELPQSRLVEVPGAGHMVHYAVPDQVVAAIVEVPAIASGRVSDAETDSPARSMQARHDMTWQDAEDARIAV</sequence>
<evidence type="ECO:0000313" key="4">
    <source>
        <dbReference type="Proteomes" id="UP001385892"/>
    </source>
</evidence>
<dbReference type="PANTHER" id="PTHR43798:SF33">
    <property type="entry name" value="HYDROLASE, PUTATIVE (AFU_ORTHOLOGUE AFUA_2G14860)-RELATED"/>
    <property type="match status" value="1"/>
</dbReference>
<dbReference type="SUPFAM" id="SSF53474">
    <property type="entry name" value="alpha/beta-Hydrolases"/>
    <property type="match status" value="1"/>
</dbReference>
<evidence type="ECO:0000313" key="3">
    <source>
        <dbReference type="EMBL" id="MEJ8852487.1"/>
    </source>
</evidence>
<accession>A0ABU8X184</accession>
<dbReference type="InterPro" id="IPR000639">
    <property type="entry name" value="Epox_hydrolase-like"/>
</dbReference>
<organism evidence="3 4">
    <name type="scientific">Variovorax rhizosphaerae</name>
    <dbReference type="NCBI Taxonomy" id="1836200"/>
    <lineage>
        <taxon>Bacteria</taxon>
        <taxon>Pseudomonadati</taxon>
        <taxon>Pseudomonadota</taxon>
        <taxon>Betaproteobacteria</taxon>
        <taxon>Burkholderiales</taxon>
        <taxon>Comamonadaceae</taxon>
        <taxon>Variovorax</taxon>
    </lineage>
</organism>
<dbReference type="PANTHER" id="PTHR43798">
    <property type="entry name" value="MONOACYLGLYCEROL LIPASE"/>
    <property type="match status" value="1"/>
</dbReference>
<evidence type="ECO:0000256" key="1">
    <source>
        <dbReference type="SAM" id="MobiDB-lite"/>
    </source>
</evidence>
<dbReference type="GO" id="GO:0016787">
    <property type="term" value="F:hydrolase activity"/>
    <property type="evidence" value="ECO:0007669"/>
    <property type="project" value="UniProtKB-KW"/>
</dbReference>
<keyword evidence="3" id="KW-0378">Hydrolase</keyword>
<dbReference type="Gene3D" id="3.40.50.1820">
    <property type="entry name" value="alpha/beta hydrolase"/>
    <property type="match status" value="1"/>
</dbReference>
<protein>
    <submittedName>
        <fullName evidence="3">Alpha/beta hydrolase</fullName>
    </submittedName>
</protein>
<dbReference type="Proteomes" id="UP001385892">
    <property type="component" value="Unassembled WGS sequence"/>
</dbReference>
<gene>
    <name evidence="3" type="ORF">WKW82_38115</name>
</gene>
<name>A0ABU8X184_9BURK</name>
<proteinExistence type="predicted"/>
<dbReference type="PRINTS" id="PR00412">
    <property type="entry name" value="EPOXHYDRLASE"/>
</dbReference>
<dbReference type="EMBL" id="JBBKZT010000043">
    <property type="protein sequence ID" value="MEJ8852487.1"/>
    <property type="molecule type" value="Genomic_DNA"/>
</dbReference>
<feature type="region of interest" description="Disordered" evidence="1">
    <location>
        <begin position="258"/>
        <end position="288"/>
    </location>
</feature>
<dbReference type="InterPro" id="IPR029058">
    <property type="entry name" value="AB_hydrolase_fold"/>
</dbReference>
<comment type="caution">
    <text evidence="3">The sequence shown here is derived from an EMBL/GenBank/DDBJ whole genome shotgun (WGS) entry which is preliminary data.</text>
</comment>
<feature type="compositionally biased region" description="Basic and acidic residues" evidence="1">
    <location>
        <begin position="272"/>
        <end position="288"/>
    </location>
</feature>
<keyword evidence="4" id="KW-1185">Reference proteome</keyword>
<evidence type="ECO:0000259" key="2">
    <source>
        <dbReference type="Pfam" id="PF00561"/>
    </source>
</evidence>
<dbReference type="PRINTS" id="PR00111">
    <property type="entry name" value="ABHYDROLASE"/>
</dbReference>
<dbReference type="InterPro" id="IPR050266">
    <property type="entry name" value="AB_hydrolase_sf"/>
</dbReference>
<dbReference type="Pfam" id="PF00561">
    <property type="entry name" value="Abhydrolase_1"/>
    <property type="match status" value="1"/>
</dbReference>